<sequence length="111" mass="12722">MEKSPTASKPKIQEPNMIELKKEEAKAAIAKAENWGNGQPPIISSVNDPFVSNNGLRYTKQRFKRQEKQIKENIRSNWKEVEKPIMKKQNIPGAYIEDDAKTENKTIIPTK</sequence>
<comment type="caution">
    <text evidence="1">The sequence shown here is derived from an EMBL/GenBank/DDBJ whole genome shotgun (WGS) entry which is preliminary data.</text>
</comment>
<dbReference type="OrthoDB" id="2506366at2759"/>
<reference evidence="1" key="1">
    <citation type="submission" date="2021-03" db="EMBL/GenBank/DDBJ databases">
        <title>Draft genome sequence of rust myrtle Austropuccinia psidii MF-1, a brazilian biotype.</title>
        <authorList>
            <person name="Quecine M.C."/>
            <person name="Pachon D.M.R."/>
            <person name="Bonatelli M.L."/>
            <person name="Correr F.H."/>
            <person name="Franceschini L.M."/>
            <person name="Leite T.F."/>
            <person name="Margarido G.R.A."/>
            <person name="Almeida C.A."/>
            <person name="Ferrarezi J.A."/>
            <person name="Labate C.A."/>
        </authorList>
    </citation>
    <scope>NUCLEOTIDE SEQUENCE</scope>
    <source>
        <strain evidence="1">MF-1</strain>
    </source>
</reference>
<evidence type="ECO:0000313" key="1">
    <source>
        <dbReference type="EMBL" id="MBW0557881.1"/>
    </source>
</evidence>
<dbReference type="AlphaFoldDB" id="A0A9Q3J9Q8"/>
<name>A0A9Q3J9Q8_9BASI</name>
<proteinExistence type="predicted"/>
<organism evidence="1 2">
    <name type="scientific">Austropuccinia psidii MF-1</name>
    <dbReference type="NCBI Taxonomy" id="1389203"/>
    <lineage>
        <taxon>Eukaryota</taxon>
        <taxon>Fungi</taxon>
        <taxon>Dikarya</taxon>
        <taxon>Basidiomycota</taxon>
        <taxon>Pucciniomycotina</taxon>
        <taxon>Pucciniomycetes</taxon>
        <taxon>Pucciniales</taxon>
        <taxon>Sphaerophragmiaceae</taxon>
        <taxon>Austropuccinia</taxon>
    </lineage>
</organism>
<keyword evidence="2" id="KW-1185">Reference proteome</keyword>
<dbReference type="EMBL" id="AVOT02065941">
    <property type="protein sequence ID" value="MBW0557881.1"/>
    <property type="molecule type" value="Genomic_DNA"/>
</dbReference>
<accession>A0A9Q3J9Q8</accession>
<evidence type="ECO:0000313" key="2">
    <source>
        <dbReference type="Proteomes" id="UP000765509"/>
    </source>
</evidence>
<protein>
    <submittedName>
        <fullName evidence="1">Uncharacterized protein</fullName>
    </submittedName>
</protein>
<dbReference type="Proteomes" id="UP000765509">
    <property type="component" value="Unassembled WGS sequence"/>
</dbReference>
<gene>
    <name evidence="1" type="ORF">O181_097596</name>
</gene>